<reference evidence="3" key="1">
    <citation type="journal article" date="2019" name="Int. J. Syst. Evol. Microbiol.">
        <title>The Global Catalogue of Microorganisms (GCM) 10K type strain sequencing project: providing services to taxonomists for standard genome sequencing and annotation.</title>
        <authorList>
            <consortium name="The Broad Institute Genomics Platform"/>
            <consortium name="The Broad Institute Genome Sequencing Center for Infectious Disease"/>
            <person name="Wu L."/>
            <person name="Ma J."/>
        </authorList>
    </citation>
    <scope>NUCLEOTIDE SEQUENCE [LARGE SCALE GENOMIC DNA]</scope>
    <source>
        <strain evidence="3">JCM 30346</strain>
    </source>
</reference>
<comment type="caution">
    <text evidence="2">The sequence shown here is derived from an EMBL/GenBank/DDBJ whole genome shotgun (WGS) entry which is preliminary data.</text>
</comment>
<sequence length="120" mass="12572">MSVRRYARVLSTMLVVGAALVSFTPTAAQAAPEECKRGTICGWSGQYFTGRVTVLPPGAGCVNTPFPLNSALNNFGSPGIPAVALLYTGPNCTGRFMVNVTPQSRYPVLPAPALSALLAW</sequence>
<gene>
    <name evidence="2" type="ORF">ACFP1K_18510</name>
</gene>
<keyword evidence="3" id="KW-1185">Reference proteome</keyword>
<proteinExistence type="predicted"/>
<dbReference type="RefSeq" id="WP_380754688.1">
    <property type="nucleotide sequence ID" value="NZ_JBHSRF010000025.1"/>
</dbReference>
<evidence type="ECO:0000313" key="3">
    <source>
        <dbReference type="Proteomes" id="UP001596137"/>
    </source>
</evidence>
<keyword evidence="1" id="KW-0732">Signal</keyword>
<feature type="signal peptide" evidence="1">
    <location>
        <begin position="1"/>
        <end position="30"/>
    </location>
</feature>
<organism evidence="2 3">
    <name type="scientific">Sphaerisporangium aureirubrum</name>
    <dbReference type="NCBI Taxonomy" id="1544736"/>
    <lineage>
        <taxon>Bacteria</taxon>
        <taxon>Bacillati</taxon>
        <taxon>Actinomycetota</taxon>
        <taxon>Actinomycetes</taxon>
        <taxon>Streptosporangiales</taxon>
        <taxon>Streptosporangiaceae</taxon>
        <taxon>Sphaerisporangium</taxon>
    </lineage>
</organism>
<dbReference type="Pfam" id="PF03995">
    <property type="entry name" value="Inhibitor_I36"/>
    <property type="match status" value="1"/>
</dbReference>
<dbReference type="EMBL" id="JBHSRF010000025">
    <property type="protein sequence ID" value="MFC6083172.1"/>
    <property type="molecule type" value="Genomic_DNA"/>
</dbReference>
<accession>A0ABW1NLW6</accession>
<evidence type="ECO:0000256" key="1">
    <source>
        <dbReference type="SAM" id="SignalP"/>
    </source>
</evidence>
<name>A0ABW1NLW6_9ACTN</name>
<evidence type="ECO:0000313" key="2">
    <source>
        <dbReference type="EMBL" id="MFC6083172.1"/>
    </source>
</evidence>
<protein>
    <submittedName>
        <fullName evidence="2">Peptidase inhibitor family I36 protein</fullName>
    </submittedName>
</protein>
<feature type="chain" id="PRO_5047147067" evidence="1">
    <location>
        <begin position="31"/>
        <end position="120"/>
    </location>
</feature>
<dbReference type="Proteomes" id="UP001596137">
    <property type="component" value="Unassembled WGS sequence"/>
</dbReference>